<accession>A0A2N5GQV9</accession>
<evidence type="ECO:0000313" key="5">
    <source>
        <dbReference type="EMBL" id="PLR85628.1"/>
    </source>
</evidence>
<protein>
    <submittedName>
        <fullName evidence="5">Class I SAM-dependent methyltransferase</fullName>
    </submittedName>
</protein>
<dbReference type="AlphaFoldDB" id="A0A2N5GQV9"/>
<evidence type="ECO:0000256" key="3">
    <source>
        <dbReference type="ARBA" id="ARBA00022679"/>
    </source>
</evidence>
<evidence type="ECO:0000313" key="6">
    <source>
        <dbReference type="EMBL" id="PLR94711.1"/>
    </source>
</evidence>
<proteinExistence type="inferred from homology"/>
<dbReference type="RefSeq" id="WP_101575894.1">
    <property type="nucleotide sequence ID" value="NZ_PGVA01000005.1"/>
</dbReference>
<keyword evidence="3 5" id="KW-0808">Transferase</keyword>
<dbReference type="PANTHER" id="PTHR44942:SF4">
    <property type="entry name" value="METHYLTRANSFERASE TYPE 11 DOMAIN-CONTAINING PROTEIN"/>
    <property type="match status" value="1"/>
</dbReference>
<dbReference type="Pfam" id="PF08241">
    <property type="entry name" value="Methyltransf_11"/>
    <property type="match status" value="1"/>
</dbReference>
<dbReference type="InterPro" id="IPR051052">
    <property type="entry name" value="Diverse_substrate_MTase"/>
</dbReference>
<evidence type="ECO:0000259" key="4">
    <source>
        <dbReference type="Pfam" id="PF08241"/>
    </source>
</evidence>
<dbReference type="Proteomes" id="UP000235114">
    <property type="component" value="Unassembled WGS sequence"/>
</dbReference>
<evidence type="ECO:0000313" key="7">
    <source>
        <dbReference type="Proteomes" id="UP000234951"/>
    </source>
</evidence>
<dbReference type="OrthoDB" id="9797252at2"/>
<dbReference type="Proteomes" id="UP000234951">
    <property type="component" value="Unassembled WGS sequence"/>
</dbReference>
<dbReference type="InterPro" id="IPR029063">
    <property type="entry name" value="SAM-dependent_MTases_sf"/>
</dbReference>
<evidence type="ECO:0000313" key="8">
    <source>
        <dbReference type="Proteomes" id="UP000235114"/>
    </source>
</evidence>
<evidence type="ECO:0000256" key="2">
    <source>
        <dbReference type="ARBA" id="ARBA00022603"/>
    </source>
</evidence>
<organism evidence="5 7">
    <name type="scientific">Bacillus canaveralius</name>
    <dbReference type="NCBI Taxonomy" id="1403243"/>
    <lineage>
        <taxon>Bacteria</taxon>
        <taxon>Bacillati</taxon>
        <taxon>Bacillota</taxon>
        <taxon>Bacilli</taxon>
        <taxon>Bacillales</taxon>
        <taxon>Bacillaceae</taxon>
        <taxon>Bacillus</taxon>
    </lineage>
</organism>
<dbReference type="EMBL" id="PGVD01000046">
    <property type="protein sequence ID" value="PLR94711.1"/>
    <property type="molecule type" value="Genomic_DNA"/>
</dbReference>
<gene>
    <name evidence="5" type="ORF">CU635_04030</name>
    <name evidence="6" type="ORF">CVD25_16015</name>
</gene>
<feature type="domain" description="Methyltransferase type 11" evidence="4">
    <location>
        <begin position="42"/>
        <end position="135"/>
    </location>
</feature>
<keyword evidence="8" id="KW-1185">Reference proteome</keyword>
<dbReference type="SUPFAM" id="SSF53335">
    <property type="entry name" value="S-adenosyl-L-methionine-dependent methyltransferases"/>
    <property type="match status" value="1"/>
</dbReference>
<evidence type="ECO:0000256" key="1">
    <source>
        <dbReference type="ARBA" id="ARBA00008361"/>
    </source>
</evidence>
<name>A0A2N5GQV9_9BACI</name>
<dbReference type="GO" id="GO:0032259">
    <property type="term" value="P:methylation"/>
    <property type="evidence" value="ECO:0007669"/>
    <property type="project" value="UniProtKB-KW"/>
</dbReference>
<dbReference type="PANTHER" id="PTHR44942">
    <property type="entry name" value="METHYLTRANSF_11 DOMAIN-CONTAINING PROTEIN"/>
    <property type="match status" value="1"/>
</dbReference>
<dbReference type="CDD" id="cd02440">
    <property type="entry name" value="AdoMet_MTases"/>
    <property type="match status" value="1"/>
</dbReference>
<reference evidence="6 8" key="2">
    <citation type="submission" date="2017-12" db="EMBL/GenBank/DDBJ databases">
        <title>Comparative Functional Genomics of Dry Heat Resistant strains isolated from the Viking Spacecraft.</title>
        <authorList>
            <person name="Seuylemezian A."/>
            <person name="Cooper K."/>
            <person name="Vaishampayan P."/>
        </authorList>
    </citation>
    <scope>NUCLEOTIDE SEQUENCE [LARGE SCALE GENOMIC DNA]</scope>
    <source>
        <strain evidence="6 8">ATCC 29669</strain>
    </source>
</reference>
<reference evidence="5 7" key="1">
    <citation type="submission" date="2017-11" db="EMBL/GenBank/DDBJ databases">
        <title>Comparitive Functional Genomics of Dry Heat Resistant strains isolated from the Viking Spacecraft.</title>
        <authorList>
            <person name="Seuylemezian A."/>
            <person name="Cooper K."/>
            <person name="Vaishampayan P."/>
        </authorList>
    </citation>
    <scope>NUCLEOTIDE SEQUENCE [LARGE SCALE GENOMIC DNA]</scope>
    <source>
        <strain evidence="5 7">M4.6</strain>
    </source>
</reference>
<sequence length="264" mass="29812">MEKVNFGTVAKSYARSRNDIPNTFFESLQLRNVSFEGKKVADIGCGSGTLTRKLMLRKADVIGIDPSEELLKEAAAINKDNYLNVSYKKGTAEATGLGEGEYDIVTVMRAWHWFDREAALKEINRILKKRGTLIVADSGFTSGHPVVESTFAVIKKYLKDGLKPPGSKGQSNQRINGFPVEWFEEWRLNSFELRDFYKFDYTVTFSNEQWIDRVESVSWLAGMNDSERQAALLELSGTIEKQYGEEATHAIGHSCYICILRKQG</sequence>
<dbReference type="InterPro" id="IPR013216">
    <property type="entry name" value="Methyltransf_11"/>
</dbReference>
<dbReference type="EMBL" id="PGVA01000005">
    <property type="protein sequence ID" value="PLR85628.1"/>
    <property type="molecule type" value="Genomic_DNA"/>
</dbReference>
<comment type="caution">
    <text evidence="5">The sequence shown here is derived from an EMBL/GenBank/DDBJ whole genome shotgun (WGS) entry which is preliminary data.</text>
</comment>
<dbReference type="GO" id="GO:0008757">
    <property type="term" value="F:S-adenosylmethionine-dependent methyltransferase activity"/>
    <property type="evidence" value="ECO:0007669"/>
    <property type="project" value="InterPro"/>
</dbReference>
<dbReference type="Gene3D" id="3.40.50.150">
    <property type="entry name" value="Vaccinia Virus protein VP39"/>
    <property type="match status" value="1"/>
</dbReference>
<comment type="similarity">
    <text evidence="1">Belongs to the methyltransferase superfamily.</text>
</comment>
<keyword evidence="2 5" id="KW-0489">Methyltransferase</keyword>